<dbReference type="AlphaFoldDB" id="A0A4P2Q256"/>
<dbReference type="OrthoDB" id="5513970at2"/>
<dbReference type="RefSeq" id="WP_129348241.1">
    <property type="nucleotide sequence ID" value="NZ_CP012670.1"/>
</dbReference>
<protein>
    <submittedName>
        <fullName evidence="2">Uncharacterized protein</fullName>
    </submittedName>
</protein>
<name>A0A4P2Q256_SORCE</name>
<evidence type="ECO:0000313" key="2">
    <source>
        <dbReference type="EMBL" id="AUX23191.1"/>
    </source>
</evidence>
<organism evidence="2 3">
    <name type="scientific">Sorangium cellulosum</name>
    <name type="common">Polyangium cellulosum</name>
    <dbReference type="NCBI Taxonomy" id="56"/>
    <lineage>
        <taxon>Bacteria</taxon>
        <taxon>Pseudomonadati</taxon>
        <taxon>Myxococcota</taxon>
        <taxon>Polyangia</taxon>
        <taxon>Polyangiales</taxon>
        <taxon>Polyangiaceae</taxon>
        <taxon>Sorangium</taxon>
    </lineage>
</organism>
<reference evidence="2 3" key="1">
    <citation type="submission" date="2015-09" db="EMBL/GenBank/DDBJ databases">
        <title>Sorangium comparison.</title>
        <authorList>
            <person name="Zaburannyi N."/>
            <person name="Bunk B."/>
            <person name="Overmann J."/>
            <person name="Mueller R."/>
        </authorList>
    </citation>
    <scope>NUCLEOTIDE SEQUENCE [LARGE SCALE GENOMIC DNA]</scope>
    <source>
        <strain evidence="2 3">So ceGT47</strain>
    </source>
</reference>
<dbReference type="Proteomes" id="UP000295781">
    <property type="component" value="Chromosome"/>
</dbReference>
<accession>A0A4P2Q256</accession>
<feature type="region of interest" description="Disordered" evidence="1">
    <location>
        <begin position="49"/>
        <end position="69"/>
    </location>
</feature>
<evidence type="ECO:0000313" key="3">
    <source>
        <dbReference type="Proteomes" id="UP000295781"/>
    </source>
</evidence>
<proteinExistence type="predicted"/>
<gene>
    <name evidence="2" type="ORF">SOCEGT47_037110</name>
</gene>
<dbReference type="EMBL" id="CP012670">
    <property type="protein sequence ID" value="AUX23191.1"/>
    <property type="molecule type" value="Genomic_DNA"/>
</dbReference>
<sequence length="440" mass="47634">MAFPIPGARPTERQLSSPNTSRSRGRPSRSARGAALTALSLALLAGCGGSAASTGAREPEPAPAPASQEPFDLDKALAREASGLSARDVRTAAWSVRALAAGAPKVVEKDKMVSLSIPIGTASPVECFVYSSMLDSGEAIRQFIQLLEPGKAEIARILPWEASVHRESPAMFVQALYLAATERGKAAGLLKIAMHADRAHPIACVHDELGYVRTFERLSKELFDSLEVRDARPKPEYTETLILRVGEVPIGFETSDLLRDEGGQRRWFTRATMLAPTDPKTLRIEDEASNVLVDAAGRLRGGVWIESSEGKANHRIELSQKANFQYEYSGEVEGKKVQGTFSPAAKAWLPSPIGTASALARLLKKKGPFDFKQQEYTPAIDPTKPVDVRYQRDASGTVSVSFRTMRLVGSLAPDGRPESFEVASGPPKLTLQRAYVRGKL</sequence>
<evidence type="ECO:0000256" key="1">
    <source>
        <dbReference type="SAM" id="MobiDB-lite"/>
    </source>
</evidence>
<feature type="region of interest" description="Disordered" evidence="1">
    <location>
        <begin position="1"/>
        <end position="33"/>
    </location>
</feature>